<dbReference type="Proteomes" id="UP001156666">
    <property type="component" value="Unassembled WGS sequence"/>
</dbReference>
<dbReference type="InterPro" id="IPR008265">
    <property type="entry name" value="Lipase_GDSL_AS"/>
</dbReference>
<dbReference type="InterPro" id="IPR051532">
    <property type="entry name" value="Ester_Hydrolysis_Enzymes"/>
</dbReference>
<dbReference type="GO" id="GO:0006629">
    <property type="term" value="P:lipid metabolic process"/>
    <property type="evidence" value="ECO:0007669"/>
    <property type="project" value="InterPro"/>
</dbReference>
<dbReference type="InterPro" id="IPR013830">
    <property type="entry name" value="SGNH_hydro"/>
</dbReference>
<dbReference type="AlphaFoldDB" id="A0AA37SLD0"/>
<proteinExistence type="predicted"/>
<dbReference type="SUPFAM" id="SSF52266">
    <property type="entry name" value="SGNH hydrolase"/>
    <property type="match status" value="1"/>
</dbReference>
<dbReference type="RefSeq" id="WP_235294762.1">
    <property type="nucleotide sequence ID" value="NZ_BSOH01000003.1"/>
</dbReference>
<dbReference type="PANTHER" id="PTHR30383:SF5">
    <property type="entry name" value="SGNH HYDROLASE-TYPE ESTERASE DOMAIN-CONTAINING PROTEIN"/>
    <property type="match status" value="1"/>
</dbReference>
<reference evidence="2" key="1">
    <citation type="journal article" date="2014" name="Int. J. Syst. Evol. Microbiol.">
        <title>Complete genome sequence of Corynebacterium casei LMG S-19264T (=DSM 44701T), isolated from a smear-ripened cheese.</title>
        <authorList>
            <consortium name="US DOE Joint Genome Institute (JGI-PGF)"/>
            <person name="Walter F."/>
            <person name="Albersmeier A."/>
            <person name="Kalinowski J."/>
            <person name="Ruckert C."/>
        </authorList>
    </citation>
    <scope>NUCLEOTIDE SEQUENCE</scope>
    <source>
        <strain evidence="2">NBRC 108769</strain>
    </source>
</reference>
<organism evidence="2 3">
    <name type="scientific">Portibacter lacus</name>
    <dbReference type="NCBI Taxonomy" id="1099794"/>
    <lineage>
        <taxon>Bacteria</taxon>
        <taxon>Pseudomonadati</taxon>
        <taxon>Bacteroidota</taxon>
        <taxon>Saprospiria</taxon>
        <taxon>Saprospirales</taxon>
        <taxon>Haliscomenobacteraceae</taxon>
        <taxon>Portibacter</taxon>
    </lineage>
</organism>
<accession>A0AA37SLD0</accession>
<keyword evidence="3" id="KW-1185">Reference proteome</keyword>
<comment type="caution">
    <text evidence="2">The sequence shown here is derived from an EMBL/GenBank/DDBJ whole genome shotgun (WGS) entry which is preliminary data.</text>
</comment>
<protein>
    <recommendedName>
        <fullName evidence="1">SGNH hydrolase-type esterase domain-containing protein</fullName>
    </recommendedName>
</protein>
<reference evidence="2" key="2">
    <citation type="submission" date="2023-01" db="EMBL/GenBank/DDBJ databases">
        <title>Draft genome sequence of Portibacter lacus strain NBRC 108769.</title>
        <authorList>
            <person name="Sun Q."/>
            <person name="Mori K."/>
        </authorList>
    </citation>
    <scope>NUCLEOTIDE SEQUENCE</scope>
    <source>
        <strain evidence="2">NBRC 108769</strain>
    </source>
</reference>
<evidence type="ECO:0000313" key="2">
    <source>
        <dbReference type="EMBL" id="GLR16120.1"/>
    </source>
</evidence>
<dbReference type="InterPro" id="IPR036514">
    <property type="entry name" value="SGNH_hydro_sf"/>
</dbReference>
<feature type="domain" description="SGNH hydrolase-type esterase" evidence="1">
    <location>
        <begin position="26"/>
        <end position="208"/>
    </location>
</feature>
<sequence>MIKPIAILLSFCLITAFSTKQKKVIFFGDSITQAGVNDIGYITKMQKIAKDEGFADKVELIGKGIGGNKVYDLYLRMYDDVLSHNPDIVYIYIGVNDVWHKQSHGTGTDANKFERFYQAIIDSMQARQIDLILVTPGVIGEKTDFSNSLDGDLNQYSKIIKSLAEKNNTGLIDLRGMMIDHNKTNNPENMEKGVLTRDRVHLNEKGNDFVANIFWKTLKDKL</sequence>
<dbReference type="PANTHER" id="PTHR30383">
    <property type="entry name" value="THIOESTERASE 1/PROTEASE 1/LYSOPHOSPHOLIPASE L1"/>
    <property type="match status" value="1"/>
</dbReference>
<evidence type="ECO:0000259" key="1">
    <source>
        <dbReference type="Pfam" id="PF13472"/>
    </source>
</evidence>
<dbReference type="EMBL" id="BSOH01000003">
    <property type="protein sequence ID" value="GLR16120.1"/>
    <property type="molecule type" value="Genomic_DNA"/>
</dbReference>
<dbReference type="Gene3D" id="3.40.50.1110">
    <property type="entry name" value="SGNH hydrolase"/>
    <property type="match status" value="1"/>
</dbReference>
<dbReference type="PROSITE" id="PS01098">
    <property type="entry name" value="LIPASE_GDSL_SER"/>
    <property type="match status" value="1"/>
</dbReference>
<gene>
    <name evidence="2" type="ORF">GCM10007940_07350</name>
</gene>
<dbReference type="GO" id="GO:0004622">
    <property type="term" value="F:phosphatidylcholine lysophospholipase activity"/>
    <property type="evidence" value="ECO:0007669"/>
    <property type="project" value="TreeGrafter"/>
</dbReference>
<evidence type="ECO:0000313" key="3">
    <source>
        <dbReference type="Proteomes" id="UP001156666"/>
    </source>
</evidence>
<name>A0AA37SLD0_9BACT</name>
<dbReference type="Pfam" id="PF13472">
    <property type="entry name" value="Lipase_GDSL_2"/>
    <property type="match status" value="1"/>
</dbReference>